<feature type="region of interest" description="Disordered" evidence="1">
    <location>
        <begin position="16"/>
        <end position="69"/>
    </location>
</feature>
<comment type="caution">
    <text evidence="2">The sequence shown here is derived from an EMBL/GenBank/DDBJ whole genome shotgun (WGS) entry which is preliminary data.</text>
</comment>
<feature type="compositionally biased region" description="Basic and acidic residues" evidence="1">
    <location>
        <begin position="18"/>
        <end position="39"/>
    </location>
</feature>
<protein>
    <submittedName>
        <fullName evidence="2">Uncharacterized protein</fullName>
    </submittedName>
</protein>
<evidence type="ECO:0000313" key="2">
    <source>
        <dbReference type="EMBL" id="KAK4028957.1"/>
    </source>
</evidence>
<gene>
    <name evidence="2" type="ORF">OUZ56_021975</name>
</gene>
<dbReference type="Proteomes" id="UP001234178">
    <property type="component" value="Unassembled WGS sequence"/>
</dbReference>
<reference evidence="2 3" key="1">
    <citation type="journal article" date="2023" name="Nucleic Acids Res.">
        <title>The hologenome of Daphnia magna reveals possible DNA methylation and microbiome-mediated evolution of the host genome.</title>
        <authorList>
            <person name="Chaturvedi A."/>
            <person name="Li X."/>
            <person name="Dhandapani V."/>
            <person name="Marshall H."/>
            <person name="Kissane S."/>
            <person name="Cuenca-Cambronero M."/>
            <person name="Asole G."/>
            <person name="Calvet F."/>
            <person name="Ruiz-Romero M."/>
            <person name="Marangio P."/>
            <person name="Guigo R."/>
            <person name="Rago D."/>
            <person name="Mirbahai L."/>
            <person name="Eastwood N."/>
            <person name="Colbourne J.K."/>
            <person name="Zhou J."/>
            <person name="Mallon E."/>
            <person name="Orsini L."/>
        </authorList>
    </citation>
    <scope>NUCLEOTIDE SEQUENCE [LARGE SCALE GENOMIC DNA]</scope>
    <source>
        <strain evidence="2">LRV0_1</strain>
    </source>
</reference>
<sequence>MSTRCVTMTTATQGRLHLHGDGSKCSGKENQYDTAKKTEENEEDDSPEGAVCMQPRIQHKSFAFPSKAT</sequence>
<proteinExistence type="predicted"/>
<organism evidence="2 3">
    <name type="scientific">Daphnia magna</name>
    <dbReference type="NCBI Taxonomy" id="35525"/>
    <lineage>
        <taxon>Eukaryota</taxon>
        <taxon>Metazoa</taxon>
        <taxon>Ecdysozoa</taxon>
        <taxon>Arthropoda</taxon>
        <taxon>Crustacea</taxon>
        <taxon>Branchiopoda</taxon>
        <taxon>Diplostraca</taxon>
        <taxon>Cladocera</taxon>
        <taxon>Anomopoda</taxon>
        <taxon>Daphniidae</taxon>
        <taxon>Daphnia</taxon>
    </lineage>
</organism>
<accession>A0ABR0AUZ7</accession>
<evidence type="ECO:0000313" key="3">
    <source>
        <dbReference type="Proteomes" id="UP001234178"/>
    </source>
</evidence>
<keyword evidence="3" id="KW-1185">Reference proteome</keyword>
<evidence type="ECO:0000256" key="1">
    <source>
        <dbReference type="SAM" id="MobiDB-lite"/>
    </source>
</evidence>
<dbReference type="EMBL" id="JAOYFB010000039">
    <property type="protein sequence ID" value="KAK4028957.1"/>
    <property type="molecule type" value="Genomic_DNA"/>
</dbReference>
<name>A0ABR0AUZ7_9CRUS</name>